<organism evidence="2 3">
    <name type="scientific">Marasmiellus scandens</name>
    <dbReference type="NCBI Taxonomy" id="2682957"/>
    <lineage>
        <taxon>Eukaryota</taxon>
        <taxon>Fungi</taxon>
        <taxon>Dikarya</taxon>
        <taxon>Basidiomycota</taxon>
        <taxon>Agaricomycotina</taxon>
        <taxon>Agaricomycetes</taxon>
        <taxon>Agaricomycetidae</taxon>
        <taxon>Agaricales</taxon>
        <taxon>Marasmiineae</taxon>
        <taxon>Omphalotaceae</taxon>
        <taxon>Marasmiellus</taxon>
    </lineage>
</organism>
<feature type="transmembrane region" description="Helical" evidence="1">
    <location>
        <begin position="339"/>
        <end position="359"/>
    </location>
</feature>
<dbReference type="Proteomes" id="UP001498398">
    <property type="component" value="Unassembled WGS sequence"/>
</dbReference>
<dbReference type="Pfam" id="PF06772">
    <property type="entry name" value="LtrA"/>
    <property type="match status" value="1"/>
</dbReference>
<dbReference type="InterPro" id="IPR010640">
    <property type="entry name" value="Low_temperature_requirement_A"/>
</dbReference>
<feature type="transmembrane region" description="Helical" evidence="1">
    <location>
        <begin position="124"/>
        <end position="143"/>
    </location>
</feature>
<evidence type="ECO:0000256" key="1">
    <source>
        <dbReference type="SAM" id="Phobius"/>
    </source>
</evidence>
<feature type="transmembrane region" description="Helical" evidence="1">
    <location>
        <begin position="270"/>
        <end position="291"/>
    </location>
</feature>
<reference evidence="2 3" key="1">
    <citation type="submission" date="2024-01" db="EMBL/GenBank/DDBJ databases">
        <title>A draft genome for the cacao thread blight pathogen Marasmiellus scandens.</title>
        <authorList>
            <person name="Baruah I.K."/>
            <person name="Leung J."/>
            <person name="Bukari Y."/>
            <person name="Amoako-Attah I."/>
            <person name="Meinhardt L.W."/>
            <person name="Bailey B.A."/>
            <person name="Cohen S.P."/>
        </authorList>
    </citation>
    <scope>NUCLEOTIDE SEQUENCE [LARGE SCALE GENOMIC DNA]</scope>
    <source>
        <strain evidence="2 3">GH-19</strain>
    </source>
</reference>
<feature type="transmembrane region" description="Helical" evidence="1">
    <location>
        <begin position="236"/>
        <end position="258"/>
    </location>
</feature>
<gene>
    <name evidence="2" type="ORF">VKT23_006321</name>
</gene>
<dbReference type="PANTHER" id="PTHR42101">
    <property type="entry name" value="CHROMOSOME 16, WHOLE GENOME SHOTGUN SEQUENCE"/>
    <property type="match status" value="1"/>
</dbReference>
<evidence type="ECO:0000313" key="3">
    <source>
        <dbReference type="Proteomes" id="UP001498398"/>
    </source>
</evidence>
<keyword evidence="3" id="KW-1185">Reference proteome</keyword>
<comment type="caution">
    <text evidence="2">The sequence shown here is derived from an EMBL/GenBank/DDBJ whole genome shotgun (WGS) entry which is preliminary data.</text>
</comment>
<proteinExistence type="predicted"/>
<feature type="transmembrane region" description="Helical" evidence="1">
    <location>
        <begin position="371"/>
        <end position="396"/>
    </location>
</feature>
<name>A0ABR1JMH8_9AGAR</name>
<feature type="transmembrane region" description="Helical" evidence="1">
    <location>
        <begin position="98"/>
        <end position="117"/>
    </location>
</feature>
<accession>A0ABR1JMH8</accession>
<keyword evidence="1" id="KW-0812">Transmembrane</keyword>
<dbReference type="EMBL" id="JBANRG010000008">
    <property type="protein sequence ID" value="KAK7464155.1"/>
    <property type="molecule type" value="Genomic_DNA"/>
</dbReference>
<keyword evidence="1" id="KW-1133">Transmembrane helix</keyword>
<protein>
    <submittedName>
        <fullName evidence="2">Uncharacterized protein</fullName>
    </submittedName>
</protein>
<evidence type="ECO:0000313" key="2">
    <source>
        <dbReference type="EMBL" id="KAK7464155.1"/>
    </source>
</evidence>
<feature type="transmembrane region" description="Helical" evidence="1">
    <location>
        <begin position="196"/>
        <end position="215"/>
    </location>
</feature>
<feature type="transmembrane region" description="Helical" evidence="1">
    <location>
        <begin position="303"/>
        <end position="319"/>
    </location>
</feature>
<dbReference type="PANTHER" id="PTHR42101:SF1">
    <property type="entry name" value="LOW TEMPERATURE REQUIREMENT A"/>
    <property type="match status" value="1"/>
</dbReference>
<keyword evidence="1" id="KW-0472">Membrane</keyword>
<sequence>MSRDSGLSNRSKRIPSFVRESSIDESDPLFKQRKASLVPFTRSPFIVTSKQNLKSGELAVDVAEVVWSDLLLEIAMTTAFASLTDGTPILDPSNLSSYLSFFALVWWVWASQVAYNVRFRQADWLHRVFVFFQVFVFCSLAAFTNNFDITNGIKDNSAEERQISLLESAALENSDLAQPLIDVQEYRDDRLPTLNVRGISMTMAFSRLLLLAQYMMAFYHKLREDKKLVISKHSAFLVHIVPLLFSSVCFFAAFGVVGKSPDKGDQIAKLVLWYFPLLIEVAAHFIAISRFCGGRVRYNADSIFTRSSTVFIIILGGGLDKITNGFQYIVGNISMGWESLGLLICGVLIFILLFSLYFGSSEPEKVGNKRAISVFFFQFFYLAAVIVTLQGIAAMLRAGNIGDAITETPLNFYQETKQIMDLKGFGVNITLSDYQSLDLAKELKKQGVPLETLLFIINTWSEIAVWRDDQNLPHNALLQTSVIVIQVVLGNLNNFPDSGLLMEELDAFTLADVDNYDVINDSSFKKIVQDIIISNATPALWFYAAGGSVLVTLGLMSLIRQWPRDRYEWGQIISRILMGSAIISFSAIDVNASDNVLKNDWSFEGSRIWYLATHSWVLPPYALALLIEQIVELVLLNFAGRNFGEFGSSVLNRSLSRAVYTRAGTSDYDSFGYGSSTIGIIHDDPASYFDPQSPYDVDTKELYTKAELVTSPPVYQIPTLHYQQASRPRATHQ</sequence>